<dbReference type="SUPFAM" id="SSF53098">
    <property type="entry name" value="Ribonuclease H-like"/>
    <property type="match status" value="1"/>
</dbReference>
<proteinExistence type="predicted"/>
<dbReference type="AlphaFoldDB" id="D6TCH7"/>
<name>D6TCH7_KTERA</name>
<dbReference type="InterPro" id="IPR012337">
    <property type="entry name" value="RNaseH-like_sf"/>
</dbReference>
<dbReference type="EMBL" id="ADVG01000001">
    <property type="protein sequence ID" value="EFH89994.1"/>
    <property type="molecule type" value="Genomic_DNA"/>
</dbReference>
<dbReference type="InterPro" id="IPR036397">
    <property type="entry name" value="RNaseH_sf"/>
</dbReference>
<dbReference type="STRING" id="485913.Krac_11588"/>
<dbReference type="Gene3D" id="3.30.420.10">
    <property type="entry name" value="Ribonuclease H-like superfamily/Ribonuclease H"/>
    <property type="match status" value="1"/>
</dbReference>
<dbReference type="Proteomes" id="UP000004508">
    <property type="component" value="Unassembled WGS sequence"/>
</dbReference>
<dbReference type="NCBIfam" id="NF033545">
    <property type="entry name" value="transpos_IS630"/>
    <property type="match status" value="1"/>
</dbReference>
<evidence type="ECO:0000259" key="1">
    <source>
        <dbReference type="Pfam" id="PF13358"/>
    </source>
</evidence>
<dbReference type="GO" id="GO:0003676">
    <property type="term" value="F:nucleic acid binding"/>
    <property type="evidence" value="ECO:0007669"/>
    <property type="project" value="InterPro"/>
</dbReference>
<dbReference type="InterPro" id="IPR047655">
    <property type="entry name" value="Transpos_IS630-like"/>
</dbReference>
<feature type="domain" description="Tc1-like transposase DDE" evidence="1">
    <location>
        <begin position="3"/>
        <end position="137"/>
    </location>
</feature>
<dbReference type="OrthoDB" id="2854648at2"/>
<evidence type="ECO:0000313" key="2">
    <source>
        <dbReference type="EMBL" id="EFH89994.1"/>
    </source>
</evidence>
<gene>
    <name evidence="2" type="ORF">Krac_11588</name>
</gene>
<organism evidence="2 3">
    <name type="scientific">Ktedonobacter racemifer DSM 44963</name>
    <dbReference type="NCBI Taxonomy" id="485913"/>
    <lineage>
        <taxon>Bacteria</taxon>
        <taxon>Bacillati</taxon>
        <taxon>Chloroflexota</taxon>
        <taxon>Ktedonobacteria</taxon>
        <taxon>Ktedonobacterales</taxon>
        <taxon>Ktedonobacteraceae</taxon>
        <taxon>Ktedonobacter</taxon>
    </lineage>
</organism>
<dbReference type="Pfam" id="PF13358">
    <property type="entry name" value="DDE_3"/>
    <property type="match status" value="1"/>
</dbReference>
<comment type="caution">
    <text evidence="2">The sequence shown here is derived from an EMBL/GenBank/DDBJ whole genome shotgun (WGS) entry which is preliminary data.</text>
</comment>
<sequence length="161" mass="18950">MAFDEGRFGLKMWLRRRWCPKGFRPPWIVEDHYEWLWVYAAVEPQTGRALFLFLPSMQAGCLQIFLDQLRETWPHQRIGVVLDNAPSHRCGQIHWPDGLVPLSLPPYSPELNPAEPIFRLLHQRLANRIFETLDELREALTSCLEAFWELPQILVQLTSYP</sequence>
<keyword evidence="3" id="KW-1185">Reference proteome</keyword>
<evidence type="ECO:0000313" key="3">
    <source>
        <dbReference type="Proteomes" id="UP000004508"/>
    </source>
</evidence>
<dbReference type="InParanoid" id="D6TCH7"/>
<protein>
    <recommendedName>
        <fullName evidence="1">Tc1-like transposase DDE domain-containing protein</fullName>
    </recommendedName>
</protein>
<dbReference type="eggNOG" id="COG3335">
    <property type="taxonomic scope" value="Bacteria"/>
</dbReference>
<reference evidence="2 3" key="1">
    <citation type="journal article" date="2011" name="Stand. Genomic Sci.">
        <title>Non-contiguous finished genome sequence and contextual data of the filamentous soil bacterium Ktedonobacter racemifer type strain (SOSP1-21).</title>
        <authorList>
            <person name="Chang Y.J."/>
            <person name="Land M."/>
            <person name="Hauser L."/>
            <person name="Chertkov O."/>
            <person name="Del Rio T.G."/>
            <person name="Nolan M."/>
            <person name="Copeland A."/>
            <person name="Tice H."/>
            <person name="Cheng J.F."/>
            <person name="Lucas S."/>
            <person name="Han C."/>
            <person name="Goodwin L."/>
            <person name="Pitluck S."/>
            <person name="Ivanova N."/>
            <person name="Ovchinikova G."/>
            <person name="Pati A."/>
            <person name="Chen A."/>
            <person name="Palaniappan K."/>
            <person name="Mavromatis K."/>
            <person name="Liolios K."/>
            <person name="Brettin T."/>
            <person name="Fiebig A."/>
            <person name="Rohde M."/>
            <person name="Abt B."/>
            <person name="Goker M."/>
            <person name="Detter J.C."/>
            <person name="Woyke T."/>
            <person name="Bristow J."/>
            <person name="Eisen J.A."/>
            <person name="Markowitz V."/>
            <person name="Hugenholtz P."/>
            <person name="Kyrpides N.C."/>
            <person name="Klenk H.P."/>
            <person name="Lapidus A."/>
        </authorList>
    </citation>
    <scope>NUCLEOTIDE SEQUENCE [LARGE SCALE GENOMIC DNA]</scope>
    <source>
        <strain evidence="3">DSM 44963</strain>
    </source>
</reference>
<dbReference type="InterPro" id="IPR038717">
    <property type="entry name" value="Tc1-like_DDE_dom"/>
</dbReference>
<accession>D6TCH7</accession>